<feature type="region of interest" description="Disordered" evidence="1">
    <location>
        <begin position="284"/>
        <end position="327"/>
    </location>
</feature>
<sequence length="440" mass="48507">MCVPLNSLALPPLSSSCLMDGLLSDIQDLDPFYRYCFDFLFEWRRCNGMEVEPPSFEAWHSQTSEKRAYALQSAAIGDGETSYTEGDDLESEPPLPHPMPFEPSSSTRRSSPQPQDYPPPPPLPHPPHPSAPIQTAPVAPPLPSTTTGQIHPVIIDNIPPSPRHPPINIPPDGMIPADGLFVGFTIPPTHKLSPMPPIMGLPPPSRPIPEEEPRIFPPSVPQCASMYASYSDYHPGHTYRGQSSPESNSTAVSQFDMLAEPHSMMANISPMSVIPEAMSGFTSPNPPWMHGGELHRSSSMRTTSTHRSPSPDDYSHTSRSQQGHLPDVNYRTTSARRGYLIGGLHLETQRSDQATIRRDGEAIGFPSILPYRQFRDILQVPPLLQLRAFHPVQLNIQATFALTIKRNGSPVRVVVGRHSHLCKLVSATLENRDVPGHAHH</sequence>
<organism evidence="2 3">
    <name type="scientific">Gymnopus androsaceus JB14</name>
    <dbReference type="NCBI Taxonomy" id="1447944"/>
    <lineage>
        <taxon>Eukaryota</taxon>
        <taxon>Fungi</taxon>
        <taxon>Dikarya</taxon>
        <taxon>Basidiomycota</taxon>
        <taxon>Agaricomycotina</taxon>
        <taxon>Agaricomycetes</taxon>
        <taxon>Agaricomycetidae</taxon>
        <taxon>Agaricales</taxon>
        <taxon>Marasmiineae</taxon>
        <taxon>Omphalotaceae</taxon>
        <taxon>Gymnopus</taxon>
    </lineage>
</organism>
<dbReference type="EMBL" id="ML769589">
    <property type="protein sequence ID" value="KAE9392698.1"/>
    <property type="molecule type" value="Genomic_DNA"/>
</dbReference>
<name>A0A6A4H4U3_9AGAR</name>
<evidence type="ECO:0000256" key="1">
    <source>
        <dbReference type="SAM" id="MobiDB-lite"/>
    </source>
</evidence>
<protein>
    <submittedName>
        <fullName evidence="2">Uncharacterized protein</fullName>
    </submittedName>
</protein>
<dbReference type="AlphaFoldDB" id="A0A6A4H4U3"/>
<reference evidence="2" key="1">
    <citation type="journal article" date="2019" name="Environ. Microbiol.">
        <title>Fungal ecological strategies reflected in gene transcription - a case study of two litter decomposers.</title>
        <authorList>
            <person name="Barbi F."/>
            <person name="Kohler A."/>
            <person name="Barry K."/>
            <person name="Baskaran P."/>
            <person name="Daum C."/>
            <person name="Fauchery L."/>
            <person name="Ihrmark K."/>
            <person name="Kuo A."/>
            <person name="LaButti K."/>
            <person name="Lipzen A."/>
            <person name="Morin E."/>
            <person name="Grigoriev I.V."/>
            <person name="Henrissat B."/>
            <person name="Lindahl B."/>
            <person name="Martin F."/>
        </authorList>
    </citation>
    <scope>NUCLEOTIDE SEQUENCE</scope>
    <source>
        <strain evidence="2">JB14</strain>
    </source>
</reference>
<evidence type="ECO:0000313" key="3">
    <source>
        <dbReference type="Proteomes" id="UP000799118"/>
    </source>
</evidence>
<dbReference type="Proteomes" id="UP000799118">
    <property type="component" value="Unassembled WGS sequence"/>
</dbReference>
<evidence type="ECO:0000313" key="2">
    <source>
        <dbReference type="EMBL" id="KAE9392698.1"/>
    </source>
</evidence>
<feature type="compositionally biased region" description="Low complexity" evidence="1">
    <location>
        <begin position="102"/>
        <end position="114"/>
    </location>
</feature>
<feature type="compositionally biased region" description="Low complexity" evidence="1">
    <location>
        <begin position="297"/>
        <end position="308"/>
    </location>
</feature>
<keyword evidence="3" id="KW-1185">Reference proteome</keyword>
<proteinExistence type="predicted"/>
<feature type="region of interest" description="Disordered" evidence="1">
    <location>
        <begin position="79"/>
        <end position="165"/>
    </location>
</feature>
<feature type="compositionally biased region" description="Pro residues" evidence="1">
    <location>
        <begin position="115"/>
        <end position="130"/>
    </location>
</feature>
<accession>A0A6A4H4U3</accession>
<dbReference type="OrthoDB" id="3008370at2759"/>
<gene>
    <name evidence="2" type="ORF">BT96DRAFT_1056120</name>
</gene>